<organism evidence="1 2">
    <name type="scientific">Caenimonas sedimenti</name>
    <dbReference type="NCBI Taxonomy" id="2596921"/>
    <lineage>
        <taxon>Bacteria</taxon>
        <taxon>Pseudomonadati</taxon>
        <taxon>Pseudomonadota</taxon>
        <taxon>Betaproteobacteria</taxon>
        <taxon>Burkholderiales</taxon>
        <taxon>Comamonadaceae</taxon>
        <taxon>Caenimonas</taxon>
    </lineage>
</organism>
<gene>
    <name evidence="1" type="ORF">FN976_05490</name>
</gene>
<sequence>MEFNWSELKRATNLKTHGLDFVDAPLVFEGVTFTFEDDRFSYDEQRFVTLGLLAGIPVSVVHTESEHEIRIISFRKATKREAQIYFDEIQD</sequence>
<dbReference type="EMBL" id="VOBQ01000004">
    <property type="protein sequence ID" value="TWO72167.1"/>
    <property type="molecule type" value="Genomic_DNA"/>
</dbReference>
<evidence type="ECO:0000313" key="2">
    <source>
        <dbReference type="Proteomes" id="UP000318199"/>
    </source>
</evidence>
<evidence type="ECO:0000313" key="1">
    <source>
        <dbReference type="EMBL" id="TWO72167.1"/>
    </source>
</evidence>
<dbReference type="OrthoDB" id="9798158at2"/>
<comment type="caution">
    <text evidence="1">The sequence shown here is derived from an EMBL/GenBank/DDBJ whole genome shotgun (WGS) entry which is preliminary data.</text>
</comment>
<proteinExistence type="predicted"/>
<dbReference type="AlphaFoldDB" id="A0A562ZUV8"/>
<protein>
    <submittedName>
        <fullName evidence="1">BrnT family toxin</fullName>
    </submittedName>
</protein>
<name>A0A562ZUV8_9BURK</name>
<keyword evidence="2" id="KW-1185">Reference proteome</keyword>
<dbReference type="RefSeq" id="WP_145891811.1">
    <property type="nucleotide sequence ID" value="NZ_VOBQ01000004.1"/>
</dbReference>
<dbReference type="Pfam" id="PF04365">
    <property type="entry name" value="BrnT_toxin"/>
    <property type="match status" value="1"/>
</dbReference>
<dbReference type="Proteomes" id="UP000318199">
    <property type="component" value="Unassembled WGS sequence"/>
</dbReference>
<dbReference type="Gene3D" id="3.10.450.530">
    <property type="entry name" value="Ribonuclease toxin, BrnT, of type II toxin-antitoxin system"/>
    <property type="match status" value="1"/>
</dbReference>
<reference evidence="1 2" key="1">
    <citation type="submission" date="2019-07" db="EMBL/GenBank/DDBJ databases">
        <title>Caenimonas sedimenti sp. nov., isolated from activated sludge.</title>
        <authorList>
            <person name="Xu J."/>
        </authorList>
    </citation>
    <scope>NUCLEOTIDE SEQUENCE [LARGE SCALE GENOMIC DNA]</scope>
    <source>
        <strain evidence="1 2">HX-9-20</strain>
    </source>
</reference>
<dbReference type="InterPro" id="IPR038573">
    <property type="entry name" value="BrnT_sf"/>
</dbReference>
<accession>A0A562ZUV8</accession>
<dbReference type="InterPro" id="IPR007460">
    <property type="entry name" value="BrnT_toxin"/>
</dbReference>